<feature type="domain" description="Insertion element IS150 protein InsJ-like helix-turn-helix" evidence="2">
    <location>
        <begin position="14"/>
        <end position="65"/>
    </location>
</feature>
<dbReference type="InterPro" id="IPR036388">
    <property type="entry name" value="WH-like_DNA-bd_sf"/>
</dbReference>
<comment type="caution">
    <text evidence="3">The sequence shown here is derived from an EMBL/GenBank/DDBJ whole genome shotgun (WGS) entry which is preliminary data.</text>
</comment>
<accession>A0AAE1UIW4</accession>
<dbReference type="SUPFAM" id="SSF46689">
    <property type="entry name" value="Homeodomain-like"/>
    <property type="match status" value="1"/>
</dbReference>
<evidence type="ECO:0000259" key="2">
    <source>
        <dbReference type="Pfam" id="PF13518"/>
    </source>
</evidence>
<dbReference type="AlphaFoldDB" id="A0AAE1UIW4"/>
<reference evidence="3" key="1">
    <citation type="submission" date="2023-11" db="EMBL/GenBank/DDBJ databases">
        <title>Genome assemblies of two species of porcelain crab, Petrolisthes cinctipes and Petrolisthes manimaculis (Anomura: Porcellanidae).</title>
        <authorList>
            <person name="Angst P."/>
        </authorList>
    </citation>
    <scope>NUCLEOTIDE SEQUENCE</scope>
    <source>
        <strain evidence="3">PB745_02</strain>
        <tissue evidence="3">Gill</tissue>
    </source>
</reference>
<dbReference type="InterPro" id="IPR009057">
    <property type="entry name" value="Homeodomain-like_sf"/>
</dbReference>
<protein>
    <recommendedName>
        <fullName evidence="2">Insertion element IS150 protein InsJ-like helix-turn-helix domain-containing protein</fullName>
    </recommendedName>
</protein>
<dbReference type="EMBL" id="JAWZYT010000694">
    <property type="protein sequence ID" value="KAK4320104.1"/>
    <property type="molecule type" value="Genomic_DNA"/>
</dbReference>
<dbReference type="GO" id="GO:0005634">
    <property type="term" value="C:nucleus"/>
    <property type="evidence" value="ECO:0007669"/>
    <property type="project" value="UniProtKB-SubCell"/>
</dbReference>
<dbReference type="Pfam" id="PF13518">
    <property type="entry name" value="HTH_28"/>
    <property type="match status" value="1"/>
</dbReference>
<dbReference type="InterPro" id="IPR055247">
    <property type="entry name" value="InsJ-like_HTH"/>
</dbReference>
<proteinExistence type="predicted"/>
<sequence>MHFRNPFRPTGLKERAKIVLLWMEGWSVRAIAKHTGTSVTTVYRWIRRWQKEGNVKTRSKSGRPRANNKRYMTFLLVSTAQLRFDDDTLIFLAAWYNLARVGCARRSGRQMRQKMRPVDRYGHEKMLLVKSIISLLFSCPILASLNRISGDESEMKNVAVAVAVAKVEWGLSCSLLLVIDGNNSPAAVTKVSATTHKNTLTLLLQSQCYSSWSVPMLRT</sequence>
<name>A0AAE1UIW4_9EUCA</name>
<dbReference type="Proteomes" id="UP001292094">
    <property type="component" value="Unassembled WGS sequence"/>
</dbReference>
<evidence type="ECO:0000256" key="1">
    <source>
        <dbReference type="ARBA" id="ARBA00004123"/>
    </source>
</evidence>
<comment type="subcellular location">
    <subcellularLocation>
        <location evidence="1">Nucleus</location>
    </subcellularLocation>
</comment>
<dbReference type="Gene3D" id="1.10.10.10">
    <property type="entry name" value="Winged helix-like DNA-binding domain superfamily/Winged helix DNA-binding domain"/>
    <property type="match status" value="1"/>
</dbReference>
<organism evidence="3 4">
    <name type="scientific">Petrolisthes manimaculis</name>
    <dbReference type="NCBI Taxonomy" id="1843537"/>
    <lineage>
        <taxon>Eukaryota</taxon>
        <taxon>Metazoa</taxon>
        <taxon>Ecdysozoa</taxon>
        <taxon>Arthropoda</taxon>
        <taxon>Crustacea</taxon>
        <taxon>Multicrustacea</taxon>
        <taxon>Malacostraca</taxon>
        <taxon>Eumalacostraca</taxon>
        <taxon>Eucarida</taxon>
        <taxon>Decapoda</taxon>
        <taxon>Pleocyemata</taxon>
        <taxon>Anomura</taxon>
        <taxon>Galatheoidea</taxon>
        <taxon>Porcellanidae</taxon>
        <taxon>Petrolisthes</taxon>
    </lineage>
</organism>
<gene>
    <name evidence="3" type="ORF">Pmani_009010</name>
</gene>
<evidence type="ECO:0000313" key="3">
    <source>
        <dbReference type="EMBL" id="KAK4320104.1"/>
    </source>
</evidence>
<keyword evidence="4" id="KW-1185">Reference proteome</keyword>
<evidence type="ECO:0000313" key="4">
    <source>
        <dbReference type="Proteomes" id="UP001292094"/>
    </source>
</evidence>